<dbReference type="SUPFAM" id="SSF55681">
    <property type="entry name" value="Class II aaRS and biotin synthetases"/>
    <property type="match status" value="1"/>
</dbReference>
<keyword evidence="5 7" id="KW-0648">Protein biosynthesis</keyword>
<dbReference type="Pfam" id="PF01336">
    <property type="entry name" value="tRNA_anti-codon"/>
    <property type="match status" value="1"/>
</dbReference>
<feature type="binding site" evidence="7">
    <location>
        <position position="219"/>
    </location>
    <ligand>
        <name>L-aspartate</name>
        <dbReference type="ChEBI" id="CHEBI:29991"/>
    </ligand>
</feature>
<protein>
    <recommendedName>
        <fullName evidence="7">Aspartate--tRNA(Asp/Asn) ligase</fullName>
        <ecNumber evidence="7">6.1.1.23</ecNumber>
    </recommendedName>
    <alternativeName>
        <fullName evidence="7">Aspartyl-tRNA synthetase</fullName>
        <shortName evidence="7">AspRS</shortName>
    </alternativeName>
    <alternativeName>
        <fullName evidence="7">Non-discriminating aspartyl-tRNA synthetase</fullName>
        <shortName evidence="7">ND-AspRS</shortName>
    </alternativeName>
</protein>
<feature type="site" description="Important for tRNA non-discrimination" evidence="7">
    <location>
        <position position="29"/>
    </location>
</feature>
<feature type="region of interest" description="Disordered" evidence="8">
    <location>
        <begin position="473"/>
        <end position="505"/>
    </location>
</feature>
<keyword evidence="6 7" id="KW-0030">Aminoacyl-tRNA synthetase</keyword>
<dbReference type="GO" id="GO:0005524">
    <property type="term" value="F:ATP binding"/>
    <property type="evidence" value="ECO:0007669"/>
    <property type="project" value="UniProtKB-UniRule"/>
</dbReference>
<dbReference type="SUPFAM" id="SSF50249">
    <property type="entry name" value="Nucleic acid-binding proteins"/>
    <property type="match status" value="1"/>
</dbReference>
<dbReference type="PROSITE" id="PS50862">
    <property type="entry name" value="AA_TRNA_LIGASE_II"/>
    <property type="match status" value="1"/>
</dbReference>
<dbReference type="NCBIfam" id="TIGR00459">
    <property type="entry name" value="aspS_bact"/>
    <property type="match status" value="1"/>
</dbReference>
<feature type="binding site" evidence="7">
    <location>
        <begin position="423"/>
        <end position="426"/>
    </location>
    <ligand>
        <name>ATP</name>
        <dbReference type="ChEBI" id="CHEBI:30616"/>
    </ligand>
</feature>
<comment type="subunit">
    <text evidence="7">Homodimer.</text>
</comment>
<dbReference type="PANTHER" id="PTHR22594">
    <property type="entry name" value="ASPARTYL/LYSYL-TRNA SYNTHETASE"/>
    <property type="match status" value="1"/>
</dbReference>
<comment type="subcellular location">
    <subcellularLocation>
        <location evidence="7">Cytoplasm</location>
    </subcellularLocation>
</comment>
<evidence type="ECO:0000256" key="3">
    <source>
        <dbReference type="ARBA" id="ARBA00022741"/>
    </source>
</evidence>
<dbReference type="CDD" id="cd04317">
    <property type="entry name" value="EcAspRS_like_N"/>
    <property type="match status" value="1"/>
</dbReference>
<evidence type="ECO:0000256" key="6">
    <source>
        <dbReference type="ARBA" id="ARBA00023146"/>
    </source>
</evidence>
<dbReference type="GO" id="GO:0005737">
    <property type="term" value="C:cytoplasm"/>
    <property type="evidence" value="ECO:0007669"/>
    <property type="project" value="UniProtKB-SubCell"/>
</dbReference>
<dbReference type="STRING" id="1802207.A3D44_03305"/>
<dbReference type="PANTHER" id="PTHR22594:SF5">
    <property type="entry name" value="ASPARTATE--TRNA LIGASE, MITOCHONDRIAL"/>
    <property type="match status" value="1"/>
</dbReference>
<dbReference type="InterPro" id="IPR004364">
    <property type="entry name" value="Aa-tRNA-synt_II"/>
</dbReference>
<comment type="caution">
    <text evidence="10">The sequence shown here is derived from an EMBL/GenBank/DDBJ whole genome shotgun (WGS) entry which is preliminary data.</text>
</comment>
<dbReference type="InterPro" id="IPR047090">
    <property type="entry name" value="AspRS_core"/>
</dbReference>
<comment type="similarity">
    <text evidence="1 7">Belongs to the class-II aminoacyl-tRNA synthetase family. Type 1 subfamily.</text>
</comment>
<dbReference type="GO" id="GO:0050560">
    <property type="term" value="F:aspartate-tRNA(Asn) ligase activity"/>
    <property type="evidence" value="ECO:0007669"/>
    <property type="project" value="UniProtKB-EC"/>
</dbReference>
<keyword evidence="7" id="KW-0963">Cytoplasm</keyword>
<dbReference type="Gene3D" id="2.40.50.140">
    <property type="entry name" value="Nucleic acid-binding proteins"/>
    <property type="match status" value="1"/>
</dbReference>
<keyword evidence="2 7" id="KW-0436">Ligase</keyword>
<evidence type="ECO:0000313" key="11">
    <source>
        <dbReference type="Proteomes" id="UP000178820"/>
    </source>
</evidence>
<evidence type="ECO:0000256" key="2">
    <source>
        <dbReference type="ARBA" id="ARBA00022598"/>
    </source>
</evidence>
<dbReference type="InterPro" id="IPR004115">
    <property type="entry name" value="GAD-like_sf"/>
</dbReference>
<dbReference type="GO" id="GO:0004815">
    <property type="term" value="F:aspartate-tRNA ligase activity"/>
    <property type="evidence" value="ECO:0007669"/>
    <property type="project" value="UniProtKB-UniRule"/>
</dbReference>
<feature type="region of interest" description="Aspartate" evidence="7">
    <location>
        <begin position="197"/>
        <end position="200"/>
    </location>
</feature>
<dbReference type="PRINTS" id="PR01042">
    <property type="entry name" value="TRNASYNTHASP"/>
</dbReference>
<dbReference type="CDD" id="cd00777">
    <property type="entry name" value="AspRS_core"/>
    <property type="match status" value="1"/>
</dbReference>
<dbReference type="InterPro" id="IPR004365">
    <property type="entry name" value="NA-bd_OB_tRNA"/>
</dbReference>
<reference evidence="10 11" key="1">
    <citation type="journal article" date="2016" name="Nat. Commun.">
        <title>Thousands of microbial genomes shed light on interconnected biogeochemical processes in an aquifer system.</title>
        <authorList>
            <person name="Anantharaman K."/>
            <person name="Brown C.T."/>
            <person name="Hug L.A."/>
            <person name="Sharon I."/>
            <person name="Castelle C.J."/>
            <person name="Probst A.J."/>
            <person name="Thomas B.C."/>
            <person name="Singh A."/>
            <person name="Wilkins M.J."/>
            <person name="Karaoz U."/>
            <person name="Brodie E.L."/>
            <person name="Williams K.H."/>
            <person name="Hubbard S.S."/>
            <person name="Banfield J.F."/>
        </authorList>
    </citation>
    <scope>NUCLEOTIDE SEQUENCE [LARGE SCALE GENOMIC DNA]</scope>
</reference>
<dbReference type="EMBL" id="MHOT01000008">
    <property type="protein sequence ID" value="OGZ69576.1"/>
    <property type="molecule type" value="Genomic_DNA"/>
</dbReference>
<feature type="domain" description="Aminoacyl-transfer RNA synthetases class-II family profile" evidence="9">
    <location>
        <begin position="148"/>
        <end position="444"/>
    </location>
</feature>
<dbReference type="Proteomes" id="UP000178820">
    <property type="component" value="Unassembled WGS sequence"/>
</dbReference>
<dbReference type="InterPro" id="IPR006195">
    <property type="entry name" value="aa-tRNA-synth_II"/>
</dbReference>
<feature type="binding site" evidence="7">
    <location>
        <position position="371"/>
    </location>
    <ligand>
        <name>ATP</name>
        <dbReference type="ChEBI" id="CHEBI:30616"/>
    </ligand>
</feature>
<keyword evidence="4 7" id="KW-0067">ATP-binding</keyword>
<comment type="function">
    <text evidence="7">Aspartyl-tRNA synthetase with relaxed tRNA specificity since it is able to aspartylate not only its cognate tRNA(Asp) but also tRNA(Asn). Reaction proceeds in two steps: L-aspartate is first activated by ATP to form Asp-AMP and then transferred to the acceptor end of tRNA(Asp/Asn).</text>
</comment>
<evidence type="ECO:0000256" key="1">
    <source>
        <dbReference type="ARBA" id="ARBA00006303"/>
    </source>
</evidence>
<evidence type="ECO:0000256" key="4">
    <source>
        <dbReference type="ARBA" id="ARBA00022840"/>
    </source>
</evidence>
<comment type="caution">
    <text evidence="7">Lacks conserved residue(s) required for the propagation of feature annotation.</text>
</comment>
<dbReference type="Gene3D" id="3.30.1360.30">
    <property type="entry name" value="GAD-like domain"/>
    <property type="match status" value="1"/>
</dbReference>
<keyword evidence="3 7" id="KW-0547">Nucleotide-binding</keyword>
<gene>
    <name evidence="7" type="primary">aspS</name>
    <name evidence="10" type="ORF">A3D44_03305</name>
</gene>
<dbReference type="InterPro" id="IPR004524">
    <property type="entry name" value="Asp-tRNA-ligase_1"/>
</dbReference>
<dbReference type="InterPro" id="IPR002312">
    <property type="entry name" value="Asp/Asn-tRNA-synth_IIb"/>
</dbReference>
<dbReference type="InterPro" id="IPR047089">
    <property type="entry name" value="Asp-tRNA-ligase_1_N"/>
</dbReference>
<accession>A0A1G2I453</accession>
<sequence length="505" mass="58128">MQRFLISETAKHVGQKVKVAGWVNVRRAHGKILFIDLRDRSGILQCVFVPTNKDAYDKAQDIRTEWVVELAGQIVSRPEKMVNANIETGKVELSVEEVNVLAKAETLPFDVTTDGMEINEEIRMKYRYLDLRRPRLQQNLIMRHKTVKFVRDFLSAEGFIEIETPMLTKSTPEGSRDFVVPSRLQPGKFYALPQSPQQYKQLFMVAGMERYFQIARAMRDEDVRGDRQFEHTQIDMELSFVEREDVIELNERMIITIIKTLFPEKVIQEIPFPRLTYKEAMETYKSDKPDMRKDKNDPNLLAFCWVIDFPFFEKDDPASAQGSGEAKEGGWTFTHNPFSAPKPEHMQNLLDKKNIGEILTTQYDVALNGVEIGGGSIRNHTAEALQKVFEIMGYESKEIHEKFGHMLDAFSFGAPPHGGIAYGLDRFLATLLNEQSIREAIAFPKTGDGRDLMMQAPSEIYPKQLKELHINVNQKSSHQAKTEQKMKRRNIGARRNQKLKIKKRS</sequence>
<dbReference type="GO" id="GO:0006422">
    <property type="term" value="P:aspartyl-tRNA aminoacylation"/>
    <property type="evidence" value="ECO:0007669"/>
    <property type="project" value="UniProtKB-UniRule"/>
</dbReference>
<feature type="binding site" evidence="7">
    <location>
        <position position="335"/>
    </location>
    <ligand>
        <name>L-aspartate</name>
        <dbReference type="ChEBI" id="CHEBI:29991"/>
    </ligand>
</feature>
<dbReference type="InterPro" id="IPR012340">
    <property type="entry name" value="NA-bd_OB-fold"/>
</dbReference>
<dbReference type="GO" id="GO:0003676">
    <property type="term" value="F:nucleic acid binding"/>
    <property type="evidence" value="ECO:0007669"/>
    <property type="project" value="InterPro"/>
</dbReference>
<dbReference type="Gene3D" id="3.30.930.10">
    <property type="entry name" value="Bira Bifunctional Protein, Domain 2"/>
    <property type="match status" value="2"/>
</dbReference>
<evidence type="ECO:0000256" key="5">
    <source>
        <dbReference type="ARBA" id="ARBA00022917"/>
    </source>
</evidence>
<feature type="compositionally biased region" description="Basic residues" evidence="8">
    <location>
        <begin position="486"/>
        <end position="505"/>
    </location>
</feature>
<feature type="binding site" evidence="7">
    <location>
        <position position="173"/>
    </location>
    <ligand>
        <name>L-aspartate</name>
        <dbReference type="ChEBI" id="CHEBI:29991"/>
    </ligand>
</feature>
<dbReference type="InterPro" id="IPR045864">
    <property type="entry name" value="aa-tRNA-synth_II/BPL/LPL"/>
</dbReference>
<organism evidence="10 11">
    <name type="scientific">Candidatus Staskawiczbacteria bacterium RIFCSPHIGHO2_02_FULL_42_22</name>
    <dbReference type="NCBI Taxonomy" id="1802207"/>
    <lineage>
        <taxon>Bacteria</taxon>
        <taxon>Candidatus Staskawicziibacteriota</taxon>
    </lineage>
</organism>
<evidence type="ECO:0000256" key="7">
    <source>
        <dbReference type="HAMAP-Rule" id="MF_00044"/>
    </source>
</evidence>
<dbReference type="Pfam" id="PF00152">
    <property type="entry name" value="tRNA-synt_2"/>
    <property type="match status" value="1"/>
</dbReference>
<proteinExistence type="inferred from homology"/>
<feature type="binding site" evidence="7">
    <location>
        <begin position="219"/>
        <end position="221"/>
    </location>
    <ligand>
        <name>ATP</name>
        <dbReference type="ChEBI" id="CHEBI:30616"/>
    </ligand>
</feature>
<feature type="binding site" evidence="7">
    <location>
        <position position="228"/>
    </location>
    <ligand>
        <name>ATP</name>
        <dbReference type="ChEBI" id="CHEBI:30616"/>
    </ligand>
</feature>
<feature type="region of interest" description="Disordered" evidence="8">
    <location>
        <begin position="317"/>
        <end position="338"/>
    </location>
</feature>
<dbReference type="EC" id="6.1.1.23" evidence="7"/>
<evidence type="ECO:0000256" key="8">
    <source>
        <dbReference type="SAM" id="MobiDB-lite"/>
    </source>
</evidence>
<comment type="catalytic activity">
    <reaction evidence="7">
        <text>tRNA(Asx) + L-aspartate + ATP = L-aspartyl-tRNA(Asx) + AMP + diphosphate</text>
        <dbReference type="Rhea" id="RHEA:18349"/>
        <dbReference type="Rhea" id="RHEA-COMP:9710"/>
        <dbReference type="Rhea" id="RHEA-COMP:9711"/>
        <dbReference type="ChEBI" id="CHEBI:29991"/>
        <dbReference type="ChEBI" id="CHEBI:30616"/>
        <dbReference type="ChEBI" id="CHEBI:33019"/>
        <dbReference type="ChEBI" id="CHEBI:78442"/>
        <dbReference type="ChEBI" id="CHEBI:78516"/>
        <dbReference type="ChEBI" id="CHEBI:456215"/>
        <dbReference type="EC" id="6.1.1.23"/>
    </reaction>
</comment>
<dbReference type="AlphaFoldDB" id="A0A1G2I453"/>
<evidence type="ECO:0000259" key="9">
    <source>
        <dbReference type="PROSITE" id="PS50862"/>
    </source>
</evidence>
<feature type="binding site" evidence="7">
    <location>
        <position position="378"/>
    </location>
    <ligand>
        <name>L-aspartate</name>
        <dbReference type="ChEBI" id="CHEBI:29991"/>
    </ligand>
</feature>
<dbReference type="HAMAP" id="MF_00044">
    <property type="entry name" value="Asp_tRNA_synth_type1"/>
    <property type="match status" value="1"/>
</dbReference>
<evidence type="ECO:0000313" key="10">
    <source>
        <dbReference type="EMBL" id="OGZ69576.1"/>
    </source>
</evidence>
<name>A0A1G2I453_9BACT</name>